<dbReference type="InterPro" id="IPR001173">
    <property type="entry name" value="Glyco_trans_2-like"/>
</dbReference>
<feature type="domain" description="Glycosyltransferase 2-like" evidence="1">
    <location>
        <begin position="5"/>
        <end position="165"/>
    </location>
</feature>
<dbReference type="RefSeq" id="WP_286004629.1">
    <property type="nucleotide sequence ID" value="NZ_JASVEJ010000038.1"/>
</dbReference>
<accession>A0ABT7M0H8</accession>
<dbReference type="PANTHER" id="PTHR43685:SF2">
    <property type="entry name" value="GLYCOSYLTRANSFERASE 2-LIKE DOMAIN-CONTAINING PROTEIN"/>
    <property type="match status" value="1"/>
</dbReference>
<dbReference type="Proteomes" id="UP001230986">
    <property type="component" value="Unassembled WGS sequence"/>
</dbReference>
<keyword evidence="2" id="KW-0328">Glycosyltransferase</keyword>
<proteinExistence type="predicted"/>
<dbReference type="PANTHER" id="PTHR43685">
    <property type="entry name" value="GLYCOSYLTRANSFERASE"/>
    <property type="match status" value="1"/>
</dbReference>
<dbReference type="GO" id="GO:0016757">
    <property type="term" value="F:glycosyltransferase activity"/>
    <property type="evidence" value="ECO:0007669"/>
    <property type="project" value="UniProtKB-KW"/>
</dbReference>
<evidence type="ECO:0000259" key="1">
    <source>
        <dbReference type="Pfam" id="PF00535"/>
    </source>
</evidence>
<evidence type="ECO:0000313" key="2">
    <source>
        <dbReference type="EMBL" id="MDL5057772.1"/>
    </source>
</evidence>
<gene>
    <name evidence="2" type="ORF">QQ055_09950</name>
</gene>
<evidence type="ECO:0000313" key="3">
    <source>
        <dbReference type="Proteomes" id="UP001230986"/>
    </source>
</evidence>
<comment type="caution">
    <text evidence="2">The sequence shown here is derived from an EMBL/GenBank/DDBJ whole genome shotgun (WGS) entry which is preliminary data.</text>
</comment>
<dbReference type="Gene3D" id="3.90.550.10">
    <property type="entry name" value="Spore Coat Polysaccharide Biosynthesis Protein SpsA, Chain A"/>
    <property type="match status" value="1"/>
</dbReference>
<dbReference type="Pfam" id="PF00535">
    <property type="entry name" value="Glycos_transf_2"/>
    <property type="match status" value="1"/>
</dbReference>
<dbReference type="InterPro" id="IPR050834">
    <property type="entry name" value="Glycosyltransf_2"/>
</dbReference>
<dbReference type="CDD" id="cd00761">
    <property type="entry name" value="Glyco_tranf_GTA_type"/>
    <property type="match status" value="1"/>
</dbReference>
<organism evidence="2 3">
    <name type="scientific">Geitlerinema calcuttense NRMC-F 0142</name>
    <dbReference type="NCBI Taxonomy" id="2922238"/>
    <lineage>
        <taxon>Bacteria</taxon>
        <taxon>Bacillati</taxon>
        <taxon>Cyanobacteriota</taxon>
        <taxon>Cyanophyceae</taxon>
        <taxon>Geitlerinematales</taxon>
        <taxon>Geitlerinemataceae</taxon>
        <taxon>Geitlerinema</taxon>
    </lineage>
</organism>
<reference evidence="2 3" key="1">
    <citation type="submission" date="2023-06" db="EMBL/GenBank/DDBJ databases">
        <title>Whole genome sequence of Oscillatoria calcuttensis NRMC-F 0142.</title>
        <authorList>
            <person name="Shakena Fathima T."/>
            <person name="Muralitharan G."/>
            <person name="Thajuddin N."/>
        </authorList>
    </citation>
    <scope>NUCLEOTIDE SEQUENCE [LARGE SCALE GENOMIC DNA]</scope>
    <source>
        <strain evidence="2 3">NRMC-F 0142</strain>
    </source>
</reference>
<dbReference type="EMBL" id="JASVEJ010000038">
    <property type="protein sequence ID" value="MDL5057772.1"/>
    <property type="molecule type" value="Genomic_DNA"/>
</dbReference>
<sequence length="358" mass="41087">MKKVSVIIPVYGVEKYILQTVQSVLNQTYQEFEILIVDDESPDRSIEICQQLNDPRIKIIHQKNQGISAARNAGIRQATGDYIALLDGDDIWVPEKLAKHVKHLDSSPNVGVSYSYSVFIDEQGKSLGIYQISKTENITPGLIFCRNPVGNGSTPVIRKEVFEEIKYQENWEEGGVDCYFDPSLRHIEDVECWLRMSIKTEWAFEGIPEALTQYRIHGMGGSTKLDSQLESMLRVIEKTRVYAPEVTEQYAKPALAYQLRFLARRAVRLRDGGQAVKYFHQAIATSWRILIDEPRRTILTAGAAYLLWLLPQGLYRTMEEWALKRTGKNQERRIIQNPIAQLEMSQSQFLERYPQSAE</sequence>
<protein>
    <submittedName>
        <fullName evidence="2">Glycosyltransferase</fullName>
        <ecNumber evidence="2">2.4.-.-</ecNumber>
    </submittedName>
</protein>
<name>A0ABT7M0H8_9CYAN</name>
<keyword evidence="2" id="KW-0808">Transferase</keyword>
<dbReference type="SUPFAM" id="SSF53448">
    <property type="entry name" value="Nucleotide-diphospho-sugar transferases"/>
    <property type="match status" value="1"/>
</dbReference>
<dbReference type="EC" id="2.4.-.-" evidence="2"/>
<keyword evidence="3" id="KW-1185">Reference proteome</keyword>
<dbReference type="InterPro" id="IPR029044">
    <property type="entry name" value="Nucleotide-diphossugar_trans"/>
</dbReference>